<comment type="caution">
    <text evidence="1">The sequence shown here is derived from an EMBL/GenBank/DDBJ whole genome shotgun (WGS) entry which is preliminary data.</text>
</comment>
<dbReference type="EMBL" id="SFAN01000018">
    <property type="protein sequence ID" value="TRV26693.1"/>
    <property type="molecule type" value="Genomic_DNA"/>
</dbReference>
<proteinExistence type="predicted"/>
<evidence type="ECO:0000313" key="2">
    <source>
        <dbReference type="Proteomes" id="UP000320730"/>
    </source>
</evidence>
<evidence type="ECO:0000313" key="1">
    <source>
        <dbReference type="EMBL" id="TRV26693.1"/>
    </source>
</evidence>
<gene>
    <name evidence="1" type="ORF">EWV40_02575</name>
</gene>
<name>A0A552M2L9_9CHRO</name>
<organism evidence="1 2">
    <name type="scientific">Microcystis flos-aquae Mf_WU_F_19750830_S460</name>
    <dbReference type="NCBI Taxonomy" id="2486237"/>
    <lineage>
        <taxon>Bacteria</taxon>
        <taxon>Bacillati</taxon>
        <taxon>Cyanobacteriota</taxon>
        <taxon>Cyanophyceae</taxon>
        <taxon>Oscillatoriophycideae</taxon>
        <taxon>Chroococcales</taxon>
        <taxon>Microcystaceae</taxon>
        <taxon>Microcystis</taxon>
    </lineage>
</organism>
<sequence length="173" mass="20004">MTWLREGDRTLRRYINENKCNIHNGCINFIGTKYLSKINYTYLTPPLPLASCLLPFFTRKFILHDYLTVSRQAKTFNLSENKDFLIAQSGQVYKCINDHDRFSIVPGIPGATFSRIRCLIPAKLVKRCMQKTILDKTFRRCYLATPVLDGVPAHTYYSITVSRSGYPTFFTID</sequence>
<dbReference type="Proteomes" id="UP000320730">
    <property type="component" value="Unassembled WGS sequence"/>
</dbReference>
<protein>
    <submittedName>
        <fullName evidence="1">Uncharacterized protein</fullName>
    </submittedName>
</protein>
<accession>A0A552M2L9</accession>
<reference evidence="1 2" key="1">
    <citation type="submission" date="2019-01" db="EMBL/GenBank/DDBJ databases">
        <title>Coherence of Microcystis species and biogeography revealed through population genomics.</title>
        <authorList>
            <person name="Perez-Carrascal O.M."/>
            <person name="Terrat Y."/>
            <person name="Giani A."/>
            <person name="Fortin N."/>
            <person name="Tromas N."/>
            <person name="Shapiro B.J."/>
        </authorList>
    </citation>
    <scope>NUCLEOTIDE SEQUENCE [LARGE SCALE GENOMIC DNA]</scope>
    <source>
        <strain evidence="1">Mf_WU_F_19750830_S460</strain>
    </source>
</reference>
<dbReference type="AlphaFoldDB" id="A0A552M2L9"/>